<dbReference type="AlphaFoldDB" id="A0A6A3CSN0"/>
<dbReference type="InterPro" id="IPR038595">
    <property type="entry name" value="LOR_sf"/>
</dbReference>
<dbReference type="Gene3D" id="2.40.160.200">
    <property type="entry name" value="LURP1-related"/>
    <property type="match status" value="1"/>
</dbReference>
<gene>
    <name evidence="2" type="ORF">F3Y22_tig00002237pilonHSYRG00039</name>
</gene>
<organism evidence="2 3">
    <name type="scientific">Hibiscus syriacus</name>
    <name type="common">Rose of Sharon</name>
    <dbReference type="NCBI Taxonomy" id="106335"/>
    <lineage>
        <taxon>Eukaryota</taxon>
        <taxon>Viridiplantae</taxon>
        <taxon>Streptophyta</taxon>
        <taxon>Embryophyta</taxon>
        <taxon>Tracheophyta</taxon>
        <taxon>Spermatophyta</taxon>
        <taxon>Magnoliopsida</taxon>
        <taxon>eudicotyledons</taxon>
        <taxon>Gunneridae</taxon>
        <taxon>Pentapetalae</taxon>
        <taxon>rosids</taxon>
        <taxon>malvids</taxon>
        <taxon>Malvales</taxon>
        <taxon>Malvaceae</taxon>
        <taxon>Malvoideae</taxon>
        <taxon>Hibiscus</taxon>
    </lineage>
</organism>
<evidence type="ECO:0000313" key="3">
    <source>
        <dbReference type="Proteomes" id="UP000436088"/>
    </source>
</evidence>
<comment type="caution">
    <text evidence="2">The sequence shown here is derived from an EMBL/GenBank/DDBJ whole genome shotgun (WGS) entry which is preliminary data.</text>
</comment>
<proteinExistence type="predicted"/>
<protein>
    <submittedName>
        <fullName evidence="2">Uncharacterized protein</fullName>
    </submittedName>
</protein>
<sequence>MLSLESMVVPASGTRRRNGDEDHAGLPIITLRRKAMSWKKKWQIHEGESSEQSMPVQRATIRCTSDQERPRCVLSKQLQGGWPRFLCDWEYHFAFFQGLEREFNHCRCKHNYTWGKLPGKRKFQGQSVSGGGLRLILALVVIMHESENV</sequence>
<dbReference type="SUPFAM" id="SSF54518">
    <property type="entry name" value="Tubby C-terminal domain-like"/>
    <property type="match status" value="1"/>
</dbReference>
<evidence type="ECO:0000256" key="1">
    <source>
        <dbReference type="SAM" id="MobiDB-lite"/>
    </source>
</evidence>
<reference evidence="2" key="1">
    <citation type="submission" date="2019-09" db="EMBL/GenBank/DDBJ databases">
        <title>Draft genome information of white flower Hibiscus syriacus.</title>
        <authorList>
            <person name="Kim Y.-M."/>
        </authorList>
    </citation>
    <scope>NUCLEOTIDE SEQUENCE [LARGE SCALE GENOMIC DNA]</scope>
    <source>
        <strain evidence="2">YM2019G1</strain>
    </source>
</reference>
<dbReference type="InterPro" id="IPR025659">
    <property type="entry name" value="Tubby-like_C"/>
</dbReference>
<feature type="region of interest" description="Disordered" evidence="1">
    <location>
        <begin position="1"/>
        <end position="23"/>
    </location>
</feature>
<evidence type="ECO:0000313" key="2">
    <source>
        <dbReference type="EMBL" id="KAE8732036.1"/>
    </source>
</evidence>
<keyword evidence="3" id="KW-1185">Reference proteome</keyword>
<name>A0A6A3CSN0_HIBSY</name>
<dbReference type="Proteomes" id="UP000436088">
    <property type="component" value="Unassembled WGS sequence"/>
</dbReference>
<accession>A0A6A3CSN0</accession>
<dbReference type="EMBL" id="VEPZ02000167">
    <property type="protein sequence ID" value="KAE8732036.1"/>
    <property type="molecule type" value="Genomic_DNA"/>
</dbReference>